<evidence type="ECO:0000313" key="2">
    <source>
        <dbReference type="EMBL" id="GBP47688.1"/>
    </source>
</evidence>
<feature type="compositionally biased region" description="Pro residues" evidence="1">
    <location>
        <begin position="127"/>
        <end position="137"/>
    </location>
</feature>
<reference evidence="2 3" key="1">
    <citation type="journal article" date="2019" name="Commun. Biol.">
        <title>The bagworm genome reveals a unique fibroin gene that provides high tensile strength.</title>
        <authorList>
            <person name="Kono N."/>
            <person name="Nakamura H."/>
            <person name="Ohtoshi R."/>
            <person name="Tomita M."/>
            <person name="Numata K."/>
            <person name="Arakawa K."/>
        </authorList>
    </citation>
    <scope>NUCLEOTIDE SEQUENCE [LARGE SCALE GENOMIC DNA]</scope>
</reference>
<name>A0A4C1W8K0_EUMVA</name>
<feature type="region of interest" description="Disordered" evidence="1">
    <location>
        <begin position="119"/>
        <end position="231"/>
    </location>
</feature>
<feature type="region of interest" description="Disordered" evidence="1">
    <location>
        <begin position="75"/>
        <end position="105"/>
    </location>
</feature>
<proteinExistence type="predicted"/>
<accession>A0A4C1W8K0</accession>
<feature type="compositionally biased region" description="Low complexity" evidence="1">
    <location>
        <begin position="148"/>
        <end position="159"/>
    </location>
</feature>
<dbReference type="EMBL" id="BGZK01000507">
    <property type="protein sequence ID" value="GBP47688.1"/>
    <property type="molecule type" value="Genomic_DNA"/>
</dbReference>
<evidence type="ECO:0000256" key="1">
    <source>
        <dbReference type="SAM" id="MobiDB-lite"/>
    </source>
</evidence>
<dbReference type="AlphaFoldDB" id="A0A4C1W8K0"/>
<gene>
    <name evidence="2" type="ORF">EVAR_28091_1</name>
</gene>
<evidence type="ECO:0000313" key="3">
    <source>
        <dbReference type="Proteomes" id="UP000299102"/>
    </source>
</evidence>
<protein>
    <submittedName>
        <fullName evidence="2">Uncharacterized protein</fullName>
    </submittedName>
</protein>
<organism evidence="2 3">
    <name type="scientific">Eumeta variegata</name>
    <name type="common">Bagworm moth</name>
    <name type="synonym">Eumeta japonica</name>
    <dbReference type="NCBI Taxonomy" id="151549"/>
    <lineage>
        <taxon>Eukaryota</taxon>
        <taxon>Metazoa</taxon>
        <taxon>Ecdysozoa</taxon>
        <taxon>Arthropoda</taxon>
        <taxon>Hexapoda</taxon>
        <taxon>Insecta</taxon>
        <taxon>Pterygota</taxon>
        <taxon>Neoptera</taxon>
        <taxon>Endopterygota</taxon>
        <taxon>Lepidoptera</taxon>
        <taxon>Glossata</taxon>
        <taxon>Ditrysia</taxon>
        <taxon>Tineoidea</taxon>
        <taxon>Psychidae</taxon>
        <taxon>Oiketicinae</taxon>
        <taxon>Eumeta</taxon>
    </lineage>
</organism>
<sequence>MRDQHRKRKRDRDRKFQETLYEITVEGARSTSTRAKAREIIINLGIRRATSRSRVFPERGVAASERRPHRAILMFGSRNRDRVSKRTSAGPPLAGPERGRRASVSRRSSSVLCVCVVRSDSPRRRPPSAPPPPPPSPRCTGTSDRKAVTAAPHMSAAAASVYRLPTPRHPPEFALRFPTRKKTRKYRAESSLSPFVNLAERKRPRPPRAGALRGGRGPRGNSSGSEEGVTKGMTPELCLCLTIVIKMEPVLTEPRMRDPPNSKVGSALDMSHIHVKGGTNSYKYALEKYARYITLTVCPERNDATMLASNNSHIMANHHVP</sequence>
<comment type="caution">
    <text evidence="2">The sequence shown here is derived from an EMBL/GenBank/DDBJ whole genome shotgun (WGS) entry which is preliminary data.</text>
</comment>
<keyword evidence="3" id="KW-1185">Reference proteome</keyword>
<dbReference type="Proteomes" id="UP000299102">
    <property type="component" value="Unassembled WGS sequence"/>
</dbReference>